<protein>
    <submittedName>
        <fullName evidence="2">Uncharacterized protein</fullName>
    </submittedName>
</protein>
<dbReference type="EMBL" id="MT144177">
    <property type="protein sequence ID" value="QJA50148.1"/>
    <property type="molecule type" value="Genomic_DNA"/>
</dbReference>
<feature type="transmembrane region" description="Helical" evidence="1">
    <location>
        <begin position="46"/>
        <end position="67"/>
    </location>
</feature>
<gene>
    <name evidence="2" type="ORF">TM448A01626_0005</name>
    <name evidence="3" type="ORF">TM448B00920_0005</name>
</gene>
<keyword evidence="1" id="KW-0472">Membrane</keyword>
<evidence type="ECO:0000313" key="3">
    <source>
        <dbReference type="EMBL" id="QJH97079.1"/>
    </source>
</evidence>
<sequence>MFSKCIHSPGRDGFTCKTWFTNPVNAGKAEVCKTCKYYFKNTGFSFLGGILIWSILLGGAGIMLYTFSKLIMLAVMYCGGF</sequence>
<evidence type="ECO:0000256" key="1">
    <source>
        <dbReference type="SAM" id="Phobius"/>
    </source>
</evidence>
<proteinExistence type="predicted"/>
<keyword evidence="1" id="KW-0812">Transmembrane</keyword>
<dbReference type="AlphaFoldDB" id="A0A6H1ZRL4"/>
<keyword evidence="1" id="KW-1133">Transmembrane helix</keyword>
<dbReference type="EMBL" id="MT144673">
    <property type="protein sequence ID" value="QJH97079.1"/>
    <property type="molecule type" value="Genomic_DNA"/>
</dbReference>
<name>A0A6H1ZRL4_9ZZZZ</name>
<reference evidence="2" key="1">
    <citation type="submission" date="2020-03" db="EMBL/GenBank/DDBJ databases">
        <title>The deep terrestrial virosphere.</title>
        <authorList>
            <person name="Holmfeldt K."/>
            <person name="Nilsson E."/>
            <person name="Simone D."/>
            <person name="Lopez-Fernandez M."/>
            <person name="Wu X."/>
            <person name="de Brujin I."/>
            <person name="Lundin D."/>
            <person name="Andersson A."/>
            <person name="Bertilsson S."/>
            <person name="Dopson M."/>
        </authorList>
    </citation>
    <scope>NUCLEOTIDE SEQUENCE</scope>
    <source>
        <strain evidence="2">TM448A01626</strain>
        <strain evidence="3">TM448B00920</strain>
    </source>
</reference>
<evidence type="ECO:0000313" key="2">
    <source>
        <dbReference type="EMBL" id="QJA50148.1"/>
    </source>
</evidence>
<accession>A0A6H1ZRL4</accession>
<organism evidence="2">
    <name type="scientific">viral metagenome</name>
    <dbReference type="NCBI Taxonomy" id="1070528"/>
    <lineage>
        <taxon>unclassified sequences</taxon>
        <taxon>metagenomes</taxon>
        <taxon>organismal metagenomes</taxon>
    </lineage>
</organism>